<dbReference type="PANTHER" id="PTHR14136:SF17">
    <property type="entry name" value="BTB_POZ DOMAIN-CONTAINING PROTEIN KCTD9"/>
    <property type="match status" value="1"/>
</dbReference>
<dbReference type="Proteomes" id="UP000236959">
    <property type="component" value="Unassembled WGS sequence"/>
</dbReference>
<evidence type="ECO:0000256" key="1">
    <source>
        <dbReference type="SAM" id="Phobius"/>
    </source>
</evidence>
<dbReference type="Pfam" id="PF00805">
    <property type="entry name" value="Pentapeptide"/>
    <property type="match status" value="2"/>
</dbReference>
<dbReference type="AlphaFoldDB" id="A0A2S3UJE9"/>
<feature type="transmembrane region" description="Helical" evidence="1">
    <location>
        <begin position="12"/>
        <end position="34"/>
    </location>
</feature>
<organism evidence="2 3">
    <name type="scientific">Roseibium marinum</name>
    <dbReference type="NCBI Taxonomy" id="281252"/>
    <lineage>
        <taxon>Bacteria</taxon>
        <taxon>Pseudomonadati</taxon>
        <taxon>Pseudomonadota</taxon>
        <taxon>Alphaproteobacteria</taxon>
        <taxon>Hyphomicrobiales</taxon>
        <taxon>Stappiaceae</taxon>
        <taxon>Roseibium</taxon>
    </lineage>
</organism>
<dbReference type="SUPFAM" id="SSF141571">
    <property type="entry name" value="Pentapeptide repeat-like"/>
    <property type="match status" value="1"/>
</dbReference>
<keyword evidence="1" id="KW-0472">Membrane</keyword>
<dbReference type="PANTHER" id="PTHR14136">
    <property type="entry name" value="BTB_POZ DOMAIN-CONTAINING PROTEIN KCTD9"/>
    <property type="match status" value="1"/>
</dbReference>
<feature type="transmembrane region" description="Helical" evidence="1">
    <location>
        <begin position="54"/>
        <end position="81"/>
    </location>
</feature>
<proteinExistence type="predicted"/>
<gene>
    <name evidence="2" type="ORF">CLV41_12164</name>
</gene>
<reference evidence="2 3" key="1">
    <citation type="submission" date="2018-01" db="EMBL/GenBank/DDBJ databases">
        <title>Genomic Encyclopedia of Archaeal and Bacterial Type Strains, Phase II (KMG-II): from individual species to whole genera.</title>
        <authorList>
            <person name="Goeker M."/>
        </authorList>
    </citation>
    <scope>NUCLEOTIDE SEQUENCE [LARGE SCALE GENOMIC DNA]</scope>
    <source>
        <strain evidence="2 3">DSM 17023</strain>
    </source>
</reference>
<name>A0A2S3UJE9_9HYPH</name>
<keyword evidence="1" id="KW-0812">Transmembrane</keyword>
<protein>
    <submittedName>
        <fullName evidence="2">Pentapeptide repeat protein</fullName>
    </submittedName>
</protein>
<dbReference type="InterPro" id="IPR001646">
    <property type="entry name" value="5peptide_repeat"/>
</dbReference>
<sequence length="255" mass="27919">MKRLWGYFQFRVGIWALIGVFLVVISLDIFHLVQSGLFSGANSEGAEPGPLGQLLVNILVESHGLLFDILLFGVVIMAFELRESERDQVKRHKEEIDDFRGWNEKEATYRIVGNIRRLNRLGEKDVDLSRTHLAGADLSRLELDGADLIKANLEGASLKNCSLVGAKLSGANMEGAAVDGADFTGAEFGNITAARAMKMLLVGDGDGKNMEDFSDQVGKSTYPPSIAGLTGWKSATFDEQILPFIRNASRENKSL</sequence>
<accession>A0A2S3UJE9</accession>
<keyword evidence="3" id="KW-1185">Reference proteome</keyword>
<evidence type="ECO:0000313" key="2">
    <source>
        <dbReference type="EMBL" id="POF27838.1"/>
    </source>
</evidence>
<evidence type="ECO:0000313" key="3">
    <source>
        <dbReference type="Proteomes" id="UP000236959"/>
    </source>
</evidence>
<dbReference type="RefSeq" id="WP_235867273.1">
    <property type="nucleotide sequence ID" value="NZ_PPCN01000021.1"/>
</dbReference>
<dbReference type="Gene3D" id="2.160.20.80">
    <property type="entry name" value="E3 ubiquitin-protein ligase SopA"/>
    <property type="match status" value="1"/>
</dbReference>
<dbReference type="InterPro" id="IPR051082">
    <property type="entry name" value="Pentapeptide-BTB/POZ_domain"/>
</dbReference>
<comment type="caution">
    <text evidence="2">The sequence shown here is derived from an EMBL/GenBank/DDBJ whole genome shotgun (WGS) entry which is preliminary data.</text>
</comment>
<dbReference type="EMBL" id="PPCN01000021">
    <property type="protein sequence ID" value="POF27838.1"/>
    <property type="molecule type" value="Genomic_DNA"/>
</dbReference>
<keyword evidence="1" id="KW-1133">Transmembrane helix</keyword>